<comment type="caution">
    <text evidence="3">The sequence shown here is derived from an EMBL/GenBank/DDBJ whole genome shotgun (WGS) entry which is preliminary data.</text>
</comment>
<accession>A0A2H0TRE3</accession>
<protein>
    <recommendedName>
        <fullName evidence="5">Glycosyltransferase</fullName>
    </recommendedName>
</protein>
<evidence type="ECO:0000256" key="2">
    <source>
        <dbReference type="ARBA" id="ARBA00022679"/>
    </source>
</evidence>
<evidence type="ECO:0008006" key="5">
    <source>
        <dbReference type="Google" id="ProtNLM"/>
    </source>
</evidence>
<keyword evidence="2" id="KW-0808">Transferase</keyword>
<dbReference type="InterPro" id="IPR004629">
    <property type="entry name" value="WecG_TagA_CpsF"/>
</dbReference>
<name>A0A2H0TRE3_9BACT</name>
<reference evidence="4" key="1">
    <citation type="submission" date="2017-09" db="EMBL/GenBank/DDBJ databases">
        <title>Depth-based differentiation of microbial function through sediment-hosted aquifers and enrichment of novel symbionts in the deep terrestrial subsurface.</title>
        <authorList>
            <person name="Probst A.J."/>
            <person name="Ladd B."/>
            <person name="Jarett J.K."/>
            <person name="Geller-Mcgrath D.E."/>
            <person name="Sieber C.M.K."/>
            <person name="Emerson J.B."/>
            <person name="Anantharaman K."/>
            <person name="Thomas B.C."/>
            <person name="Malmstrom R."/>
            <person name="Stieglmeier M."/>
            <person name="Klingl A."/>
            <person name="Woyke T."/>
            <person name="Ryan C.M."/>
            <person name="Banfield J.F."/>
        </authorList>
    </citation>
    <scope>NUCLEOTIDE SEQUENCE [LARGE SCALE GENOMIC DNA]</scope>
</reference>
<dbReference type="PANTHER" id="PTHR34136:SF1">
    <property type="entry name" value="UDP-N-ACETYL-D-MANNOSAMINURONIC ACID TRANSFERASE"/>
    <property type="match status" value="1"/>
</dbReference>
<dbReference type="Pfam" id="PF03808">
    <property type="entry name" value="Glyco_tran_WecG"/>
    <property type="match status" value="1"/>
</dbReference>
<dbReference type="NCBIfam" id="TIGR00696">
    <property type="entry name" value="wecG_tagA_cpsF"/>
    <property type="match status" value="1"/>
</dbReference>
<dbReference type="PANTHER" id="PTHR34136">
    <property type="match status" value="1"/>
</dbReference>
<dbReference type="Proteomes" id="UP000230154">
    <property type="component" value="Unassembled WGS sequence"/>
</dbReference>
<dbReference type="GO" id="GO:0016758">
    <property type="term" value="F:hexosyltransferase activity"/>
    <property type="evidence" value="ECO:0007669"/>
    <property type="project" value="TreeGrafter"/>
</dbReference>
<proteinExistence type="predicted"/>
<dbReference type="AlphaFoldDB" id="A0A2H0TRE3"/>
<keyword evidence="1" id="KW-0328">Glycosyltransferase</keyword>
<evidence type="ECO:0000256" key="1">
    <source>
        <dbReference type="ARBA" id="ARBA00022676"/>
    </source>
</evidence>
<dbReference type="EMBL" id="PFCB01000009">
    <property type="protein sequence ID" value="PIR74725.1"/>
    <property type="molecule type" value="Genomic_DNA"/>
</dbReference>
<sequence>MLSEKKSLLGIQIDTVSKEEALQKARVFLRGSGQHMIFTPNPEMLVAANTDAYFQDVLNAADINLCDGVGLLLFAGHSVSRIAGVDFMTELLRLAEDMNKKVYFLGSGQTKTIDALKKNVVLQFPNIRIVGEHIGHLISQSETGQLRYDTSENDDIVQDIILAAPDMLFVAFGHGKQEKWIYEQLPDLPSVKIAMGVGGAFDFLAGTQKRAPKLLQSLGLEWLWRLALEPKRIKRILNAVVVFPWYVLKDKLQ</sequence>
<evidence type="ECO:0000313" key="3">
    <source>
        <dbReference type="EMBL" id="PIR74725.1"/>
    </source>
</evidence>
<evidence type="ECO:0000313" key="4">
    <source>
        <dbReference type="Proteomes" id="UP000230154"/>
    </source>
</evidence>
<gene>
    <name evidence="3" type="ORF">COU35_00965</name>
</gene>
<dbReference type="CDD" id="cd06533">
    <property type="entry name" value="Glyco_transf_WecG_TagA"/>
    <property type="match status" value="1"/>
</dbReference>
<organism evidence="3 4">
    <name type="scientific">Candidatus Magasanikbacteria bacterium CG10_big_fil_rev_8_21_14_0_10_47_10</name>
    <dbReference type="NCBI Taxonomy" id="1974652"/>
    <lineage>
        <taxon>Bacteria</taxon>
        <taxon>Candidatus Magasanikiibacteriota</taxon>
    </lineage>
</organism>